<evidence type="ECO:0000256" key="1">
    <source>
        <dbReference type="SAM" id="Phobius"/>
    </source>
</evidence>
<keyword evidence="1" id="KW-0812">Transmembrane</keyword>
<evidence type="ECO:0000313" key="3">
    <source>
        <dbReference type="Proteomes" id="UP000065511"/>
    </source>
</evidence>
<gene>
    <name evidence="2" type="ORF">ATZ33_00830</name>
</gene>
<organism evidence="2 3">
    <name type="scientific">Enterococcus silesiacus</name>
    <dbReference type="NCBI Taxonomy" id="332949"/>
    <lineage>
        <taxon>Bacteria</taxon>
        <taxon>Bacillati</taxon>
        <taxon>Bacillota</taxon>
        <taxon>Bacilli</taxon>
        <taxon>Lactobacillales</taxon>
        <taxon>Enterococcaceae</taxon>
        <taxon>Enterococcus</taxon>
    </lineage>
</organism>
<dbReference type="EMBL" id="CP013614">
    <property type="protein sequence ID" value="ALR99975.1"/>
    <property type="molecule type" value="Genomic_DNA"/>
</dbReference>
<keyword evidence="1" id="KW-1133">Transmembrane helix</keyword>
<evidence type="ECO:0000313" key="2">
    <source>
        <dbReference type="EMBL" id="ALR99975.1"/>
    </source>
</evidence>
<reference evidence="2 3" key="1">
    <citation type="submission" date="2015-12" db="EMBL/GenBank/DDBJ databases">
        <authorList>
            <person name="Lauer A."/>
            <person name="Humrighouse B."/>
            <person name="Loparev V."/>
            <person name="Shewmaker P.L."/>
            <person name="Whitney A.M."/>
            <person name="McLaughlin R.W."/>
        </authorList>
    </citation>
    <scope>NUCLEOTIDE SEQUENCE [LARGE SCALE GENOMIC DNA]</scope>
    <source>
        <strain evidence="2 3">LMG 23085</strain>
    </source>
</reference>
<protein>
    <recommendedName>
        <fullName evidence="4">Holin-like toxin</fullName>
    </recommendedName>
</protein>
<accession>A0ABM5W4D2</accession>
<dbReference type="Proteomes" id="UP000065511">
    <property type="component" value="Chromosome"/>
</dbReference>
<dbReference type="InterPro" id="IPR031616">
    <property type="entry name" value="BsrE-like"/>
</dbReference>
<sequence length="72" mass="8166">MKVSTKISKDATLLKSPCTVQHQFIKPFTVFLSKRESLLSALDTIKLILSFGMFTIALIRLVVELLKNDKKK</sequence>
<proteinExistence type="predicted"/>
<feature type="transmembrane region" description="Helical" evidence="1">
    <location>
        <begin position="44"/>
        <end position="63"/>
    </location>
</feature>
<keyword evidence="3" id="KW-1185">Reference proteome</keyword>
<name>A0ABM5W4D2_9ENTE</name>
<dbReference type="Pfam" id="PF16935">
    <property type="entry name" value="Hol_Tox"/>
    <property type="match status" value="1"/>
</dbReference>
<evidence type="ECO:0008006" key="4">
    <source>
        <dbReference type="Google" id="ProtNLM"/>
    </source>
</evidence>
<keyword evidence="1" id="KW-0472">Membrane</keyword>